<evidence type="ECO:0000313" key="2">
    <source>
        <dbReference type="Proteomes" id="UP000003536"/>
    </source>
</evidence>
<evidence type="ECO:0000313" key="1">
    <source>
        <dbReference type="EMBL" id="EHD02702.1"/>
    </source>
</evidence>
<dbReference type="Proteomes" id="UP000003536">
    <property type="component" value="Unassembled WGS sequence"/>
</dbReference>
<proteinExistence type="predicted"/>
<organism evidence="1 2">
    <name type="scientific">Salmonella enterica subsp. enterica serovar Wandsworth str. A4-580</name>
    <dbReference type="NCBI Taxonomy" id="913086"/>
    <lineage>
        <taxon>Bacteria</taxon>
        <taxon>Pseudomonadati</taxon>
        <taxon>Pseudomonadota</taxon>
        <taxon>Gammaproteobacteria</taxon>
        <taxon>Enterobacterales</taxon>
        <taxon>Enterobacteriaceae</taxon>
        <taxon>Salmonella</taxon>
    </lineage>
</organism>
<name>G5SCB2_SALET</name>
<accession>G5SCB2</accession>
<gene>
    <name evidence="1" type="ORF">LTSEWAN_2867</name>
</gene>
<dbReference type="AlphaFoldDB" id="G5SCB2"/>
<protein>
    <submittedName>
        <fullName evidence="1">Uncharacterized protein</fullName>
    </submittedName>
</protein>
<dbReference type="EMBL" id="AFCX01000951">
    <property type="protein sequence ID" value="EHD02702.1"/>
    <property type="molecule type" value="Genomic_DNA"/>
</dbReference>
<sequence>MKGKGTLPASIADAHHILPASIADALRIVQKYKKRRKPRCPNS</sequence>
<reference evidence="1 2" key="1">
    <citation type="journal article" date="2011" name="BMC Genomics">
        <title>Genome sequencing reveals diversification of virulence factor content and possible host adaptation in distinct subpopulations of Salmonella enterica.</title>
        <authorList>
            <person name="den Bakker H.C."/>
            <person name="Moreno Switt A.I."/>
            <person name="Govoni G."/>
            <person name="Cummings C.A."/>
            <person name="Ranieri M.L."/>
            <person name="Degoricija L."/>
            <person name="Hoelzer K."/>
            <person name="Rodriguez-Rivera L.D."/>
            <person name="Brown S."/>
            <person name="Bolchacova E."/>
            <person name="Furtado M.R."/>
            <person name="Wiedmann M."/>
        </authorList>
    </citation>
    <scope>NUCLEOTIDE SEQUENCE [LARGE SCALE GENOMIC DNA]</scope>
    <source>
        <strain evidence="1 2">A4-580</strain>
    </source>
</reference>
<comment type="caution">
    <text evidence="1">The sequence shown here is derived from an EMBL/GenBank/DDBJ whole genome shotgun (WGS) entry which is preliminary data.</text>
</comment>
<dbReference type="PATRIC" id="fig|913086.3.peg.2189"/>